<keyword evidence="4" id="KW-1185">Reference proteome</keyword>
<reference evidence="4" key="1">
    <citation type="submission" date="2024-07" db="EMBL/GenBank/DDBJ databases">
        <title>Two chromosome-level genome assemblies of Korean endemic species Abeliophyllum distichum and Forsythia ovata (Oleaceae).</title>
        <authorList>
            <person name="Jang H."/>
        </authorList>
    </citation>
    <scope>NUCLEOTIDE SEQUENCE [LARGE SCALE GENOMIC DNA]</scope>
</reference>
<protein>
    <submittedName>
        <fullName evidence="3">Retrovirus-related Pol polyprotein from transposon TNT 1-94</fullName>
    </submittedName>
</protein>
<gene>
    <name evidence="3" type="ORF">Adt_32954</name>
</gene>
<dbReference type="AlphaFoldDB" id="A0ABD1QUU6"/>
<evidence type="ECO:0000256" key="1">
    <source>
        <dbReference type="SAM" id="MobiDB-lite"/>
    </source>
</evidence>
<name>A0ABD1QUU6_9LAMI</name>
<feature type="region of interest" description="Disordered" evidence="1">
    <location>
        <begin position="64"/>
        <end position="107"/>
    </location>
</feature>
<feature type="domain" description="Retroviral polymerase SH3-like" evidence="2">
    <location>
        <begin position="2"/>
        <end position="32"/>
    </location>
</feature>
<dbReference type="Proteomes" id="UP001604336">
    <property type="component" value="Unassembled WGS sequence"/>
</dbReference>
<dbReference type="InterPro" id="IPR057670">
    <property type="entry name" value="SH3_retrovirus"/>
</dbReference>
<comment type="caution">
    <text evidence="3">The sequence shown here is derived from an EMBL/GenBank/DDBJ whole genome shotgun (WGS) entry which is preliminary data.</text>
</comment>
<feature type="compositionally biased region" description="Polar residues" evidence="1">
    <location>
        <begin position="95"/>
        <end position="107"/>
    </location>
</feature>
<organism evidence="3 4">
    <name type="scientific">Abeliophyllum distichum</name>
    <dbReference type="NCBI Taxonomy" id="126358"/>
    <lineage>
        <taxon>Eukaryota</taxon>
        <taxon>Viridiplantae</taxon>
        <taxon>Streptophyta</taxon>
        <taxon>Embryophyta</taxon>
        <taxon>Tracheophyta</taxon>
        <taxon>Spermatophyta</taxon>
        <taxon>Magnoliopsida</taxon>
        <taxon>eudicotyledons</taxon>
        <taxon>Gunneridae</taxon>
        <taxon>Pentapetalae</taxon>
        <taxon>asterids</taxon>
        <taxon>lamiids</taxon>
        <taxon>Lamiales</taxon>
        <taxon>Oleaceae</taxon>
        <taxon>Forsythieae</taxon>
        <taxon>Abeliophyllum</taxon>
    </lineage>
</organism>
<evidence type="ECO:0000313" key="3">
    <source>
        <dbReference type="EMBL" id="KAL2479988.1"/>
    </source>
</evidence>
<proteinExistence type="predicted"/>
<evidence type="ECO:0000313" key="4">
    <source>
        <dbReference type="Proteomes" id="UP001604336"/>
    </source>
</evidence>
<evidence type="ECO:0000259" key="2">
    <source>
        <dbReference type="Pfam" id="PF25597"/>
    </source>
</evidence>
<sequence>MSHKGYKCLNSNGRIYISRHVVFDENSFPFKEGFLNKPHQTKSNPVTLHHLPFELNPYKLTPNSIDIENPIDESAHESSGGNERVVENDNVLNDEISQQPDLQPESS</sequence>
<accession>A0ABD1QUU6</accession>
<dbReference type="EMBL" id="JBFOLK010000010">
    <property type="protein sequence ID" value="KAL2479988.1"/>
    <property type="molecule type" value="Genomic_DNA"/>
</dbReference>
<dbReference type="Pfam" id="PF25597">
    <property type="entry name" value="SH3_retrovirus"/>
    <property type="match status" value="1"/>
</dbReference>